<evidence type="ECO:0008006" key="7">
    <source>
        <dbReference type="Google" id="ProtNLM"/>
    </source>
</evidence>
<dbReference type="Pfam" id="PF04616">
    <property type="entry name" value="Glyco_hydro_43"/>
    <property type="match status" value="1"/>
</dbReference>
<reference evidence="5 6" key="1">
    <citation type="submission" date="2020-08" db="EMBL/GenBank/DDBJ databases">
        <title>Sequencing the genomes of 1000 actinobacteria strains.</title>
        <authorList>
            <person name="Klenk H.-P."/>
        </authorList>
    </citation>
    <scope>NUCLEOTIDE SEQUENCE [LARGE SCALE GENOMIC DNA]</scope>
    <source>
        <strain evidence="5 6">DSM 15626</strain>
    </source>
</reference>
<comment type="caution">
    <text evidence="5">The sequence shown here is derived from an EMBL/GenBank/DDBJ whole genome shotgun (WGS) entry which is preliminary data.</text>
</comment>
<dbReference type="CDD" id="cd18824">
    <property type="entry name" value="GH43_CtGH43-like"/>
    <property type="match status" value="1"/>
</dbReference>
<dbReference type="GO" id="GO:0005975">
    <property type="term" value="P:carbohydrate metabolic process"/>
    <property type="evidence" value="ECO:0007669"/>
    <property type="project" value="InterPro"/>
</dbReference>
<dbReference type="RefSeq" id="WP_184999612.1">
    <property type="nucleotide sequence ID" value="NZ_BAAAGT010000003.1"/>
</dbReference>
<keyword evidence="2" id="KW-0378">Hydrolase</keyword>
<evidence type="ECO:0000256" key="4">
    <source>
        <dbReference type="SAM" id="SignalP"/>
    </source>
</evidence>
<evidence type="ECO:0000256" key="3">
    <source>
        <dbReference type="ARBA" id="ARBA00023295"/>
    </source>
</evidence>
<evidence type="ECO:0000313" key="5">
    <source>
        <dbReference type="EMBL" id="MBB6567295.1"/>
    </source>
</evidence>
<feature type="signal peptide" evidence="4">
    <location>
        <begin position="1"/>
        <end position="22"/>
    </location>
</feature>
<dbReference type="Gene3D" id="2.115.10.20">
    <property type="entry name" value="Glycosyl hydrolase domain, family 43"/>
    <property type="match status" value="1"/>
</dbReference>
<dbReference type="GO" id="GO:0004553">
    <property type="term" value="F:hydrolase activity, hydrolyzing O-glycosyl compounds"/>
    <property type="evidence" value="ECO:0007669"/>
    <property type="project" value="InterPro"/>
</dbReference>
<protein>
    <recommendedName>
        <fullName evidence="7">Glycosyl hydrolase family 43</fullName>
    </recommendedName>
</protein>
<evidence type="ECO:0000313" key="6">
    <source>
        <dbReference type="Proteomes" id="UP000553957"/>
    </source>
</evidence>
<dbReference type="AlphaFoldDB" id="A0A841SCZ0"/>
<accession>A0A841SCZ0</accession>
<evidence type="ECO:0000256" key="2">
    <source>
        <dbReference type="ARBA" id="ARBA00022801"/>
    </source>
</evidence>
<name>A0A841SCZ0_9ACTN</name>
<gene>
    <name evidence="5" type="ORF">HNR71_002932</name>
</gene>
<feature type="chain" id="PRO_5032766699" description="Glycosyl hydrolase family 43" evidence="4">
    <location>
        <begin position="23"/>
        <end position="687"/>
    </location>
</feature>
<dbReference type="Proteomes" id="UP000553957">
    <property type="component" value="Unassembled WGS sequence"/>
</dbReference>
<proteinExistence type="inferred from homology"/>
<dbReference type="EMBL" id="JACHKF010000001">
    <property type="protein sequence ID" value="MBB6567295.1"/>
    <property type="molecule type" value="Genomic_DNA"/>
</dbReference>
<dbReference type="InterPro" id="IPR023296">
    <property type="entry name" value="Glyco_hydro_beta-prop_sf"/>
</dbReference>
<dbReference type="InterPro" id="IPR006710">
    <property type="entry name" value="Glyco_hydro_43"/>
</dbReference>
<keyword evidence="3" id="KW-0326">Glycosidase</keyword>
<evidence type="ECO:0000256" key="1">
    <source>
        <dbReference type="ARBA" id="ARBA00009865"/>
    </source>
</evidence>
<keyword evidence="4" id="KW-0732">Signal</keyword>
<dbReference type="PANTHER" id="PTHR22925">
    <property type="entry name" value="GLYCOSYL HYDROLASE 43 FAMILY MEMBER"/>
    <property type="match status" value="1"/>
</dbReference>
<dbReference type="PANTHER" id="PTHR22925:SF3">
    <property type="entry name" value="GLYCOSYL HYDROLASE FAMILY PROTEIN 43"/>
    <property type="match status" value="1"/>
</dbReference>
<comment type="similarity">
    <text evidence="1">Belongs to the glycosyl hydrolase 43 family.</text>
</comment>
<organism evidence="5 6">
    <name type="scientific">Kribbella sandramycini</name>
    <dbReference type="NCBI Taxonomy" id="60450"/>
    <lineage>
        <taxon>Bacteria</taxon>
        <taxon>Bacillati</taxon>
        <taxon>Actinomycetota</taxon>
        <taxon>Actinomycetes</taxon>
        <taxon>Propionibacteriales</taxon>
        <taxon>Kribbellaceae</taxon>
        <taxon>Kribbella</taxon>
    </lineage>
</organism>
<dbReference type="SUPFAM" id="SSF75005">
    <property type="entry name" value="Arabinanase/levansucrase/invertase"/>
    <property type="match status" value="1"/>
</dbReference>
<sequence length="687" mass="73287">MNGRIAALVALIGLLAPTTAAAAKPDDALTIINGDAAGPTVRFVPGGDAVDAHDGEIRRFGSRYYLYGTSYGCGYEWNRAGTPFCGFKVYSSTDLRSWVDEGFLFDGTTSAWQQRCNGSTYGCYRPHVLYNEVTRKYVLWINSYDVGVGYHVFTSNRPTGPFTEQPLPTLSVNNDIPPGVNNGDHDLFRDSDGTAYLAYTDWRAGGDIIVEKLDSSYRTGTGQHVRLGVRSTEAPSMFKRNGSYYLTLSDPNCGYCTTGTSYFRADSPLGPWVGSTADAAWQLQNQALHANGGGVGLTKVGATWADYDLSFKTTPLQTAGGGSYAQAGWTFRATDGGTGYQWLLGNYAHPGAEGGNLTKIVYRGGAVQRLEVVKTPMAIVGGQPYAVRTQVAGSTIRTWVNDVLVDTTTDSAYATGQAGFRQSGGNDGESALFDDVRVTAADGAALFADDFSGDLSAWNPPPTAVRGVKISTNSCGGQPADVAELPGGIYLYQSDLWNNAAPNEALAKHHWEPLRFTADGAIQPLECGTRYDLTAAKRPTTSSGDEGFHTYCDITRSIARAQTFTPGAGHLKSVTYTTFQSGYPNGPLILTVTRLNPDGTPGAVVGTRTVPAAEVSWSPQQQTVQLNAPAAPGEQFALVIKTTATTGCYGLAHNDANPLPSGKALYSTTTGTTWREEPSRDLRISTS</sequence>